<comment type="caution">
    <text evidence="9">Lacks conserved residue(s) required for the propagation of feature annotation.</text>
</comment>
<evidence type="ECO:0000259" key="10">
    <source>
        <dbReference type="Pfam" id="PF00275"/>
    </source>
</evidence>
<keyword evidence="4 9" id="KW-0963">Cytoplasm</keyword>
<dbReference type="PANTHER" id="PTHR21090:SF5">
    <property type="entry name" value="PENTAFUNCTIONAL AROM POLYPEPTIDE"/>
    <property type="match status" value="1"/>
</dbReference>
<dbReference type="PROSITE" id="PS00885">
    <property type="entry name" value="EPSP_SYNTHASE_2"/>
    <property type="match status" value="1"/>
</dbReference>
<dbReference type="InterPro" id="IPR006264">
    <property type="entry name" value="EPSP_synthase"/>
</dbReference>
<dbReference type="GO" id="GO:0009423">
    <property type="term" value="P:chorismate biosynthetic process"/>
    <property type="evidence" value="ECO:0007669"/>
    <property type="project" value="UniProtKB-UniRule"/>
</dbReference>
<dbReference type="HAMAP" id="MF_00210">
    <property type="entry name" value="EPSP_synth"/>
    <property type="match status" value="1"/>
</dbReference>
<comment type="subcellular location">
    <subcellularLocation>
        <location evidence="9">Cytoplasm</location>
    </subcellularLocation>
</comment>
<reference evidence="11 12" key="1">
    <citation type="submission" date="2018-11" db="EMBL/GenBank/DDBJ databases">
        <title>Genomic Encyclopedia of Type Strains, Phase IV (KMG-IV): sequencing the most valuable type-strain genomes for metagenomic binning, comparative biology and taxonomic classification.</title>
        <authorList>
            <person name="Goeker M."/>
        </authorList>
    </citation>
    <scope>NUCLEOTIDE SEQUENCE [LARGE SCALE GENOMIC DNA]</scope>
    <source>
        <strain evidence="11 12">DSM 102936</strain>
    </source>
</reference>
<gene>
    <name evidence="9" type="primary">aroA</name>
    <name evidence="11" type="ORF">EDD75_2140</name>
</gene>
<evidence type="ECO:0000256" key="2">
    <source>
        <dbReference type="ARBA" id="ARBA00004811"/>
    </source>
</evidence>
<feature type="binding site" evidence="9">
    <location>
        <position position="167"/>
    </location>
    <ligand>
        <name>3-phosphoshikimate</name>
        <dbReference type="ChEBI" id="CHEBI:145989"/>
    </ligand>
</feature>
<dbReference type="NCBIfam" id="TIGR01356">
    <property type="entry name" value="aroA"/>
    <property type="match status" value="1"/>
</dbReference>
<dbReference type="RefSeq" id="WP_123931828.1">
    <property type="nucleotide sequence ID" value="NZ_RKRE01000003.1"/>
</dbReference>
<feature type="binding site" evidence="9">
    <location>
        <position position="21"/>
    </location>
    <ligand>
        <name>phosphoenolpyruvate</name>
        <dbReference type="ChEBI" id="CHEBI:58702"/>
    </ligand>
</feature>
<comment type="subunit">
    <text evidence="9">Monomer.</text>
</comment>
<comment type="caution">
    <text evidence="11">The sequence shown here is derived from an EMBL/GenBank/DDBJ whole genome shotgun (WGS) entry which is preliminary data.</text>
</comment>
<name>A0A3N5BG49_9THEO</name>
<feature type="binding site" evidence="9">
    <location>
        <position position="387"/>
    </location>
    <ligand>
        <name>phosphoenolpyruvate</name>
        <dbReference type="ChEBI" id="CHEBI:58702"/>
    </ligand>
</feature>
<dbReference type="FunFam" id="3.65.10.10:FF:000005">
    <property type="entry name" value="3-phosphoshikimate 1-carboxyvinyltransferase"/>
    <property type="match status" value="1"/>
</dbReference>
<dbReference type="OrthoDB" id="9809920at2"/>
<keyword evidence="12" id="KW-1185">Reference proteome</keyword>
<dbReference type="FunFam" id="3.65.10.10:FF:000006">
    <property type="entry name" value="3-phosphoshikimate 1-carboxyvinyltransferase"/>
    <property type="match status" value="1"/>
</dbReference>
<comment type="similarity">
    <text evidence="3 9">Belongs to the EPSP synthase family.</text>
</comment>
<organism evidence="11 12">
    <name type="scientific">Thermodesulfitimonas autotrophica</name>
    <dbReference type="NCBI Taxonomy" id="1894989"/>
    <lineage>
        <taxon>Bacteria</taxon>
        <taxon>Bacillati</taxon>
        <taxon>Bacillota</taxon>
        <taxon>Clostridia</taxon>
        <taxon>Thermoanaerobacterales</taxon>
        <taxon>Thermoanaerobacteraceae</taxon>
        <taxon>Thermodesulfitimonas</taxon>
    </lineage>
</organism>
<keyword evidence="5 9" id="KW-0028">Amino-acid biosynthesis</keyword>
<feature type="binding site" evidence="9">
    <location>
        <position position="21"/>
    </location>
    <ligand>
        <name>3-phosphoshikimate</name>
        <dbReference type="ChEBI" id="CHEBI:145989"/>
    </ligand>
</feature>
<feature type="binding site" evidence="9">
    <location>
        <position position="169"/>
    </location>
    <ligand>
        <name>3-phosphoshikimate</name>
        <dbReference type="ChEBI" id="CHEBI:145989"/>
    </ligand>
</feature>
<feature type="binding site" evidence="9">
    <location>
        <position position="22"/>
    </location>
    <ligand>
        <name>3-phosphoshikimate</name>
        <dbReference type="ChEBI" id="CHEBI:145989"/>
    </ligand>
</feature>
<dbReference type="UniPathway" id="UPA00053">
    <property type="reaction ID" value="UER00089"/>
</dbReference>
<dbReference type="Proteomes" id="UP000282654">
    <property type="component" value="Unassembled WGS sequence"/>
</dbReference>
<comment type="catalytic activity">
    <reaction evidence="8">
        <text>3-phosphoshikimate + phosphoenolpyruvate = 5-O-(1-carboxyvinyl)-3-phosphoshikimate + phosphate</text>
        <dbReference type="Rhea" id="RHEA:21256"/>
        <dbReference type="ChEBI" id="CHEBI:43474"/>
        <dbReference type="ChEBI" id="CHEBI:57701"/>
        <dbReference type="ChEBI" id="CHEBI:58702"/>
        <dbReference type="ChEBI" id="CHEBI:145989"/>
        <dbReference type="EC" id="2.5.1.19"/>
    </reaction>
    <physiologicalReaction direction="left-to-right" evidence="8">
        <dbReference type="Rhea" id="RHEA:21257"/>
    </physiologicalReaction>
</comment>
<dbReference type="PANTHER" id="PTHR21090">
    <property type="entry name" value="AROM/DEHYDROQUINATE SYNTHASE"/>
    <property type="match status" value="1"/>
</dbReference>
<feature type="binding site" evidence="9">
    <location>
        <position position="94"/>
    </location>
    <ligand>
        <name>phosphoenolpyruvate</name>
        <dbReference type="ChEBI" id="CHEBI:58702"/>
    </ligand>
</feature>
<sequence length="435" mass="44880">MRLRVKPARTLQGEVEVPGDKSISHRALMIGAIAEGETVIENFLAGEDCLATLACLRALGVGITGPEAGRVRVKGRGLHGLTEPADILDAKNSGTTMRLLLGILAGQPFFSVITGDASLRRRPMGRVVRPLRAMGAQIMARAGGELAPLAVSGGGLKSIEFASPVASAQVKSAVLLAGLYAAGETVVTEPALSRDHTERMLALFGAPVRRDGLSVAVRGGPVLKAVPVRVPGDISSAAFLLVAACIVPDAAVTVKGVGLNPTRTGILDVLQAMGARIEVKVRDAGPEPWGDVTVYSGALRGTEVGGELIPRLIDEIPVLTVAAAYAAGETVIRDAAELKYKESNRLRTMAVELARLGADVEELPDGLVIRGGKPLKGTMVESYGDHRVAMALAVAGLAAAGETVVQDAGAINVSFPGFVAALTRLGAAVDTEILA</sequence>
<dbReference type="InterPro" id="IPR001986">
    <property type="entry name" value="Enolpyruvate_Tfrase_dom"/>
</dbReference>
<dbReference type="SUPFAM" id="SSF55205">
    <property type="entry name" value="EPT/RTPC-like"/>
    <property type="match status" value="1"/>
</dbReference>
<feature type="binding site" evidence="9">
    <location>
        <position position="26"/>
    </location>
    <ligand>
        <name>3-phosphoshikimate</name>
        <dbReference type="ChEBI" id="CHEBI:145989"/>
    </ligand>
</feature>
<dbReference type="PIRSF" id="PIRSF000505">
    <property type="entry name" value="EPSPS"/>
    <property type="match status" value="1"/>
</dbReference>
<dbReference type="GO" id="GO:0008652">
    <property type="term" value="P:amino acid biosynthetic process"/>
    <property type="evidence" value="ECO:0007669"/>
    <property type="project" value="UniProtKB-KW"/>
</dbReference>
<dbReference type="AlphaFoldDB" id="A0A3N5BG49"/>
<evidence type="ECO:0000313" key="11">
    <source>
        <dbReference type="EMBL" id="RPF43021.1"/>
    </source>
</evidence>
<dbReference type="PROSITE" id="PS00104">
    <property type="entry name" value="EPSP_SYNTHASE_1"/>
    <property type="match status" value="1"/>
</dbReference>
<comment type="function">
    <text evidence="1 9">Catalyzes the transfer of the enolpyruvyl moiety of phosphoenolpyruvate (PEP) to the 5-hydroxyl of shikimate-3-phosphate (S3P) to produce enolpyruvyl shikimate-3-phosphate and inorganic phosphate.</text>
</comment>
<evidence type="ECO:0000256" key="7">
    <source>
        <dbReference type="ARBA" id="ARBA00023141"/>
    </source>
</evidence>
<evidence type="ECO:0000256" key="9">
    <source>
        <dbReference type="HAMAP-Rule" id="MF_00210"/>
    </source>
</evidence>
<evidence type="ECO:0000256" key="6">
    <source>
        <dbReference type="ARBA" id="ARBA00022679"/>
    </source>
</evidence>
<feature type="binding site" evidence="9">
    <location>
        <position position="122"/>
    </location>
    <ligand>
        <name>phosphoenolpyruvate</name>
        <dbReference type="ChEBI" id="CHEBI:58702"/>
    </ligand>
</feature>
<keyword evidence="7 9" id="KW-0057">Aromatic amino acid biosynthesis</keyword>
<evidence type="ECO:0000313" key="12">
    <source>
        <dbReference type="Proteomes" id="UP000282654"/>
    </source>
</evidence>
<dbReference type="EMBL" id="RKRE01000003">
    <property type="protein sequence ID" value="RPF43021.1"/>
    <property type="molecule type" value="Genomic_DNA"/>
</dbReference>
<evidence type="ECO:0000256" key="4">
    <source>
        <dbReference type="ARBA" id="ARBA00022490"/>
    </source>
</evidence>
<dbReference type="GO" id="GO:0003866">
    <property type="term" value="F:3-phosphoshikimate 1-carboxyvinyltransferase activity"/>
    <property type="evidence" value="ECO:0007669"/>
    <property type="project" value="UniProtKB-UniRule"/>
</dbReference>
<dbReference type="EC" id="2.5.1.19" evidence="9"/>
<feature type="binding site" evidence="9">
    <location>
        <position position="314"/>
    </location>
    <ligand>
        <name>3-phosphoshikimate</name>
        <dbReference type="ChEBI" id="CHEBI:145989"/>
    </ligand>
</feature>
<feature type="binding site" evidence="9">
    <location>
        <position position="345"/>
    </location>
    <ligand>
        <name>phosphoenolpyruvate</name>
        <dbReference type="ChEBI" id="CHEBI:58702"/>
    </ligand>
</feature>
<protein>
    <recommendedName>
        <fullName evidence="9">3-phosphoshikimate 1-carboxyvinyltransferase</fullName>
        <ecNumber evidence="9">2.5.1.19</ecNumber>
    </recommendedName>
    <alternativeName>
        <fullName evidence="9">5-enolpyruvylshikimate-3-phosphate synthase</fullName>
        <shortName evidence="9">EPSP synthase</shortName>
        <shortName evidence="9">EPSPS</shortName>
    </alternativeName>
</protein>
<dbReference type="GO" id="GO:0009073">
    <property type="term" value="P:aromatic amino acid family biosynthetic process"/>
    <property type="evidence" value="ECO:0007669"/>
    <property type="project" value="UniProtKB-KW"/>
</dbReference>
<dbReference type="Pfam" id="PF00275">
    <property type="entry name" value="EPSP_synthase"/>
    <property type="match status" value="1"/>
</dbReference>
<feature type="active site" description="Proton acceptor" evidence="9">
    <location>
        <position position="314"/>
    </location>
</feature>
<dbReference type="InterPro" id="IPR036968">
    <property type="entry name" value="Enolpyruvate_Tfrase_sf"/>
</dbReference>
<dbReference type="CDD" id="cd01556">
    <property type="entry name" value="EPSP_synthase"/>
    <property type="match status" value="1"/>
</dbReference>
<feature type="domain" description="Enolpyruvate transferase" evidence="10">
    <location>
        <begin position="6"/>
        <end position="421"/>
    </location>
</feature>
<evidence type="ECO:0000256" key="1">
    <source>
        <dbReference type="ARBA" id="ARBA00002174"/>
    </source>
</evidence>
<dbReference type="GO" id="GO:0005737">
    <property type="term" value="C:cytoplasm"/>
    <property type="evidence" value="ECO:0007669"/>
    <property type="project" value="UniProtKB-SubCell"/>
</dbReference>
<keyword evidence="6 9" id="KW-0808">Transferase</keyword>
<evidence type="ECO:0000256" key="3">
    <source>
        <dbReference type="ARBA" id="ARBA00009948"/>
    </source>
</evidence>
<dbReference type="Gene3D" id="3.65.10.10">
    <property type="entry name" value="Enolpyruvate transferase domain"/>
    <property type="match status" value="2"/>
</dbReference>
<evidence type="ECO:0000256" key="8">
    <source>
        <dbReference type="ARBA" id="ARBA00044633"/>
    </source>
</evidence>
<evidence type="ECO:0000256" key="5">
    <source>
        <dbReference type="ARBA" id="ARBA00022605"/>
    </source>
</evidence>
<proteinExistence type="inferred from homology"/>
<comment type="pathway">
    <text evidence="2 9">Metabolic intermediate biosynthesis; chorismate biosynthesis; chorismate from D-erythrose 4-phosphate and phosphoenolpyruvate: step 6/7.</text>
</comment>
<feature type="binding site" evidence="9">
    <location>
        <position position="341"/>
    </location>
    <ligand>
        <name>3-phosphoshikimate</name>
        <dbReference type="ChEBI" id="CHEBI:145989"/>
    </ligand>
</feature>
<dbReference type="InterPro" id="IPR023193">
    <property type="entry name" value="EPSP_synthase_CS"/>
</dbReference>
<feature type="binding site" evidence="9">
    <location>
        <position position="169"/>
    </location>
    <ligand>
        <name>phosphoenolpyruvate</name>
        <dbReference type="ChEBI" id="CHEBI:58702"/>
    </ligand>
</feature>
<accession>A0A3N5BG49</accession>
<dbReference type="InterPro" id="IPR013792">
    <property type="entry name" value="RNA3'P_cycl/enolpyr_Trfase_a/b"/>
</dbReference>